<dbReference type="EMBL" id="CP031023">
    <property type="protein sequence ID" value="AZA15980.1"/>
    <property type="molecule type" value="Genomic_DNA"/>
</dbReference>
<reference evidence="1" key="1">
    <citation type="submission" date="2018-07" db="EMBL/GenBank/DDBJ databases">
        <authorList>
            <person name="Somerville V."/>
        </authorList>
    </citation>
    <scope>NUCLEOTIDE SEQUENCE</scope>
    <source>
        <strain evidence="1">NWC_2_2</strain>
    </source>
</reference>
<gene>
    <name evidence="1" type="ORF">DQL93_05035</name>
</gene>
<evidence type="ECO:0000313" key="1">
    <source>
        <dbReference type="EMBL" id="AZA15980.1"/>
    </source>
</evidence>
<sequence length="199" mass="21841">MGRIEYWNQPGTGVRMKVNDPGNIDKVLASLRSSLTGRETIRINTAGAEVYKAVLKKNFLAHERADVPGGPITYHKDSKGIPYDNQHDRDKMADTLIVAHERGETAVGVGFSTEGKLGFVGRFINDGWDPRNKYGGPYPHVNGEFYFEKSEVESQEAVKKAMADKLNRILGEINTRGGVVLDDTGDLVPFDSEGDGDGD</sequence>
<accession>A0A3G6JH85</accession>
<dbReference type="AlphaFoldDB" id="A0A3G6JH85"/>
<proteinExistence type="predicted"/>
<protein>
    <submittedName>
        <fullName evidence="1">Uncharacterized protein</fullName>
    </submittedName>
</protein>
<name>A0A3G6JH85_LACDL</name>
<organism evidence="1">
    <name type="scientific">Lactobacillus delbrueckii subsp. lactis</name>
    <dbReference type="NCBI Taxonomy" id="29397"/>
    <lineage>
        <taxon>Bacteria</taxon>
        <taxon>Bacillati</taxon>
        <taxon>Bacillota</taxon>
        <taxon>Bacilli</taxon>
        <taxon>Lactobacillales</taxon>
        <taxon>Lactobacillaceae</taxon>
        <taxon>Lactobacillus</taxon>
    </lineage>
</organism>